<dbReference type="GO" id="GO:0006325">
    <property type="term" value="P:chromatin organization"/>
    <property type="evidence" value="ECO:0007669"/>
    <property type="project" value="UniProtKB-KW"/>
</dbReference>
<keyword evidence="5" id="KW-0489">Methyltransferase</keyword>
<gene>
    <name evidence="14" type="primary">RRP8</name>
    <name evidence="14" type="ORF">BGZ65_000480</name>
</gene>
<feature type="compositionally biased region" description="Basic and acidic residues" evidence="13">
    <location>
        <begin position="209"/>
        <end position="221"/>
    </location>
</feature>
<keyword evidence="9" id="KW-0805">Transcription regulation</keyword>
<evidence type="ECO:0000256" key="10">
    <source>
        <dbReference type="ARBA" id="ARBA00023163"/>
    </source>
</evidence>
<feature type="compositionally biased region" description="Low complexity" evidence="13">
    <location>
        <begin position="428"/>
        <end position="448"/>
    </location>
</feature>
<keyword evidence="8" id="KW-0156">Chromatin regulator</keyword>
<evidence type="ECO:0000256" key="9">
    <source>
        <dbReference type="ARBA" id="ARBA00023015"/>
    </source>
</evidence>
<dbReference type="FunFam" id="1.10.10.2150:FF:000001">
    <property type="entry name" value="Ribosomal RNA-processing protein 8"/>
    <property type="match status" value="1"/>
</dbReference>
<feature type="region of interest" description="Disordered" evidence="13">
    <location>
        <begin position="124"/>
        <end position="193"/>
    </location>
</feature>
<protein>
    <recommendedName>
        <fullName evidence="12">Ribosomal RNA-processing protein 8</fullName>
    </recommendedName>
    <alternativeName>
        <fullName evidence="12">Ribosomal RNA-processing protein 8</fullName>
    </alternativeName>
</protein>
<dbReference type="FunFam" id="3.40.50.150:FF:000068">
    <property type="entry name" value="Ribosomal RNA-processing protein 8"/>
    <property type="match status" value="1"/>
</dbReference>
<dbReference type="InterPro" id="IPR042036">
    <property type="entry name" value="RRP8_N"/>
</dbReference>
<sequence>MFAIPGFNVGTLVVEEPKEQLKKRKHDTVSIFTTTTTTKPKLLTTNINDSTTSAGISNNTKASTTKISSPSTTTLTSTSFAPPAKRFKKDLATTSSAIAAKASPASFLTSETVIPLKERDSWNRSTKTLRKAKDQEKDLAGLNTDKGRGKNKNSKTGQDEDVVMKEAPEQKQKRGRKKVEQASAPKKRNKRLERKIKKVAFITVIETKKEEDEKKPNDVTDKNGSLEAEQVNDINMTEKTEGSGERPKKKNEKTLQPKKILHPELAKLSSKEKRLLKQFQKKKQEEGIDLAAVASSDLLNGPSVNHNDKKALKKTREDSGITKSKNKKEKNKVVTTASIDPASSKETSKKVKKIDSEASKKQQNLAKEREKLLEALNRTNSALAELQKSLGEGEEEKTPMNKAEVKTALRSNKKEKGIKKEESKKGESGSNSETKSSSSSVVAATPTKSKLPKLTKLQEQMKKTLAGGKFRFLNEQLYTTTGEEAFELFQAKPELFDEYHEGFRSQVESWPHNPIDLFIAQLLQMPKDTVVADLGCGDAQISKELGKQHKVLSFDLVAKNDRVIACDIAHLPLEDASIDVAIFCLSLMGTDFLKFLKEAYRVLKPKGQLKIAEVISRFTDVDAFVAALKALGFELKQSDTSNKMFIMLDFIKPDPNATNNSKKGNKKKKGQEQPSVVDADMLDGSSLLKPCVYKKR</sequence>
<dbReference type="EMBL" id="JAAAHW010000270">
    <property type="protein sequence ID" value="KAG0004375.1"/>
    <property type="molecule type" value="Genomic_DNA"/>
</dbReference>
<feature type="compositionally biased region" description="Basic and acidic residues" evidence="13">
    <location>
        <begin position="261"/>
        <end position="271"/>
    </location>
</feature>
<keyword evidence="3" id="KW-0678">Repressor</keyword>
<dbReference type="AlphaFoldDB" id="A0A9P6MJZ9"/>
<dbReference type="Gene3D" id="1.10.10.2150">
    <property type="entry name" value="Ribosomal RNA-processing protein 8, N-terminal domain"/>
    <property type="match status" value="1"/>
</dbReference>
<evidence type="ECO:0000256" key="11">
    <source>
        <dbReference type="ARBA" id="ARBA00023242"/>
    </source>
</evidence>
<dbReference type="GO" id="GO:0005730">
    <property type="term" value="C:nucleolus"/>
    <property type="evidence" value="ECO:0007669"/>
    <property type="project" value="UniProtKB-SubCell"/>
</dbReference>
<comment type="subcellular location">
    <subcellularLocation>
        <location evidence="1">Nucleus</location>
        <location evidence="1">Nucleolus</location>
    </subcellularLocation>
</comment>
<evidence type="ECO:0000313" key="15">
    <source>
        <dbReference type="Proteomes" id="UP000749646"/>
    </source>
</evidence>
<evidence type="ECO:0000256" key="1">
    <source>
        <dbReference type="ARBA" id="ARBA00004604"/>
    </source>
</evidence>
<comment type="similarity">
    <text evidence="2">Belongs to the methyltransferase superfamily. RRP8 family.</text>
</comment>
<evidence type="ECO:0000256" key="2">
    <source>
        <dbReference type="ARBA" id="ARBA00006301"/>
    </source>
</evidence>
<feature type="compositionally biased region" description="Polar residues" evidence="13">
    <location>
        <begin position="50"/>
        <end position="59"/>
    </location>
</feature>
<keyword evidence="10" id="KW-0804">Transcription</keyword>
<evidence type="ECO:0000313" key="14">
    <source>
        <dbReference type="EMBL" id="KAG0004375.1"/>
    </source>
</evidence>
<evidence type="ECO:0000256" key="12">
    <source>
        <dbReference type="ARBA" id="ARBA00076672"/>
    </source>
</evidence>
<keyword evidence="4" id="KW-0698">rRNA processing</keyword>
<keyword evidence="11" id="KW-0539">Nucleus</keyword>
<feature type="compositionally biased region" description="Basic and acidic residues" evidence="13">
    <location>
        <begin position="396"/>
        <end position="427"/>
    </location>
</feature>
<evidence type="ECO:0000256" key="4">
    <source>
        <dbReference type="ARBA" id="ARBA00022552"/>
    </source>
</evidence>
<accession>A0A9P6MJZ9</accession>
<comment type="caution">
    <text evidence="14">The sequence shown here is derived from an EMBL/GenBank/DDBJ whole genome shotgun (WGS) entry which is preliminary data.</text>
</comment>
<keyword evidence="15" id="KW-1185">Reference proteome</keyword>
<dbReference type="OrthoDB" id="10258825at2759"/>
<proteinExistence type="inferred from homology"/>
<dbReference type="Proteomes" id="UP000749646">
    <property type="component" value="Unassembled WGS sequence"/>
</dbReference>
<keyword evidence="6" id="KW-0808">Transferase</keyword>
<evidence type="ECO:0000256" key="5">
    <source>
        <dbReference type="ARBA" id="ARBA00022603"/>
    </source>
</evidence>
<dbReference type="SUPFAM" id="SSF53335">
    <property type="entry name" value="S-adenosyl-L-methionine-dependent methyltransferases"/>
    <property type="match status" value="1"/>
</dbReference>
<dbReference type="GO" id="GO:0042273">
    <property type="term" value="P:ribosomal large subunit biogenesis"/>
    <property type="evidence" value="ECO:0007669"/>
    <property type="project" value="TreeGrafter"/>
</dbReference>
<name>A0A9P6MJZ9_9FUNG</name>
<dbReference type="InterPro" id="IPR029063">
    <property type="entry name" value="SAM-dependent_MTases_sf"/>
</dbReference>
<evidence type="ECO:0000256" key="6">
    <source>
        <dbReference type="ARBA" id="ARBA00022679"/>
    </source>
</evidence>
<dbReference type="Gene3D" id="3.40.50.150">
    <property type="entry name" value="Vaccinia Virus protein VP39"/>
    <property type="match status" value="1"/>
</dbReference>
<feature type="compositionally biased region" description="Basic and acidic residues" evidence="13">
    <location>
        <begin position="306"/>
        <end position="320"/>
    </location>
</feature>
<feature type="compositionally biased region" description="Basic and acidic residues" evidence="13">
    <location>
        <begin position="162"/>
        <end position="172"/>
    </location>
</feature>
<dbReference type="Pfam" id="PF05148">
    <property type="entry name" value="Methyltransf_8"/>
    <property type="match status" value="1"/>
</dbReference>
<feature type="region of interest" description="Disordered" evidence="13">
    <location>
        <begin position="50"/>
        <end position="80"/>
    </location>
</feature>
<feature type="compositionally biased region" description="Basic and acidic residues" evidence="13">
    <location>
        <begin position="236"/>
        <end position="246"/>
    </location>
</feature>
<dbReference type="InterPro" id="IPR007823">
    <property type="entry name" value="RRP8"/>
</dbReference>
<reference evidence="14" key="1">
    <citation type="journal article" date="2020" name="Fungal Divers.">
        <title>Resolving the Mortierellaceae phylogeny through synthesis of multi-gene phylogenetics and phylogenomics.</title>
        <authorList>
            <person name="Vandepol N."/>
            <person name="Liber J."/>
            <person name="Desiro A."/>
            <person name="Na H."/>
            <person name="Kennedy M."/>
            <person name="Barry K."/>
            <person name="Grigoriev I.V."/>
            <person name="Miller A.N."/>
            <person name="O'Donnell K."/>
            <person name="Stajich J.E."/>
            <person name="Bonito G."/>
        </authorList>
    </citation>
    <scope>NUCLEOTIDE SEQUENCE</scope>
    <source>
        <strain evidence="14">MES-2147</strain>
    </source>
</reference>
<feature type="region of interest" description="Disordered" evidence="13">
    <location>
        <begin position="656"/>
        <end position="682"/>
    </location>
</feature>
<dbReference type="CDD" id="cd02440">
    <property type="entry name" value="AdoMet_MTases"/>
    <property type="match status" value="1"/>
</dbReference>
<evidence type="ECO:0000256" key="8">
    <source>
        <dbReference type="ARBA" id="ARBA00022853"/>
    </source>
</evidence>
<keyword evidence="7" id="KW-0949">S-adenosyl-L-methionine</keyword>
<evidence type="ECO:0000256" key="7">
    <source>
        <dbReference type="ARBA" id="ARBA00022691"/>
    </source>
</evidence>
<evidence type="ECO:0000256" key="13">
    <source>
        <dbReference type="SAM" id="MobiDB-lite"/>
    </source>
</evidence>
<feature type="compositionally biased region" description="Basic and acidic residues" evidence="13">
    <location>
        <begin position="346"/>
        <end position="371"/>
    </location>
</feature>
<dbReference type="PANTHER" id="PTHR12787:SF0">
    <property type="entry name" value="RIBOSOMAL RNA-PROCESSING PROTEIN 8"/>
    <property type="match status" value="1"/>
</dbReference>
<feature type="region of interest" description="Disordered" evidence="13">
    <location>
        <begin position="293"/>
        <end position="371"/>
    </location>
</feature>
<dbReference type="GO" id="GO:0016433">
    <property type="term" value="F:rRNA (adenine) methyltransferase activity"/>
    <property type="evidence" value="ECO:0007669"/>
    <property type="project" value="TreeGrafter"/>
</dbReference>
<feature type="region of interest" description="Disordered" evidence="13">
    <location>
        <begin position="209"/>
        <end position="271"/>
    </location>
</feature>
<feature type="region of interest" description="Disordered" evidence="13">
    <location>
        <begin position="389"/>
        <end position="448"/>
    </location>
</feature>
<evidence type="ECO:0000256" key="3">
    <source>
        <dbReference type="ARBA" id="ARBA00022491"/>
    </source>
</evidence>
<feature type="compositionally biased region" description="Low complexity" evidence="13">
    <location>
        <begin position="60"/>
        <end position="79"/>
    </location>
</feature>
<organism evidence="14 15">
    <name type="scientific">Modicella reniformis</name>
    <dbReference type="NCBI Taxonomy" id="1440133"/>
    <lineage>
        <taxon>Eukaryota</taxon>
        <taxon>Fungi</taxon>
        <taxon>Fungi incertae sedis</taxon>
        <taxon>Mucoromycota</taxon>
        <taxon>Mortierellomycotina</taxon>
        <taxon>Mortierellomycetes</taxon>
        <taxon>Mortierellales</taxon>
        <taxon>Mortierellaceae</taxon>
        <taxon>Modicella</taxon>
    </lineage>
</organism>
<dbReference type="PANTHER" id="PTHR12787">
    <property type="entry name" value="RIBOSOMAL RNA-PROCESSING PROTEIN 8"/>
    <property type="match status" value="1"/>
</dbReference>